<keyword evidence="5 6" id="KW-0472">Membrane</keyword>
<feature type="transmembrane region" description="Helical" evidence="6">
    <location>
        <begin position="90"/>
        <end position="109"/>
    </location>
</feature>
<comment type="caution">
    <text evidence="8">The sequence shown here is derived from an EMBL/GenBank/DDBJ whole genome shotgun (WGS) entry which is preliminary data.</text>
</comment>
<dbReference type="AlphaFoldDB" id="A0A392MBN8"/>
<feature type="transmembrane region" description="Helical" evidence="6">
    <location>
        <begin position="34"/>
        <end position="54"/>
    </location>
</feature>
<reference evidence="8 9" key="1">
    <citation type="journal article" date="2018" name="Front. Plant Sci.">
        <title>Red Clover (Trifolium pratense) and Zigzag Clover (T. medium) - A Picture of Genomic Similarities and Differences.</title>
        <authorList>
            <person name="Dluhosova J."/>
            <person name="Istvanek J."/>
            <person name="Nedelnik J."/>
            <person name="Repkova J."/>
        </authorList>
    </citation>
    <scope>NUCLEOTIDE SEQUENCE [LARGE SCALE GENOMIC DNA]</scope>
    <source>
        <strain evidence="9">cv. 10/8</strain>
        <tissue evidence="8">Leaf</tissue>
    </source>
</reference>
<dbReference type="InterPro" id="IPR011531">
    <property type="entry name" value="HCO3_transpt-like_TM_dom"/>
</dbReference>
<name>A0A392MBN8_9FABA</name>
<evidence type="ECO:0000313" key="8">
    <source>
        <dbReference type="EMBL" id="MCH84515.1"/>
    </source>
</evidence>
<dbReference type="PANTHER" id="PTHR11453:SF82">
    <property type="entry name" value="BORON TRANSPORTER 1"/>
    <property type="match status" value="1"/>
</dbReference>
<keyword evidence="9" id="KW-1185">Reference proteome</keyword>
<dbReference type="GO" id="GO:0005452">
    <property type="term" value="F:solute:inorganic anion antiporter activity"/>
    <property type="evidence" value="ECO:0007669"/>
    <property type="project" value="InterPro"/>
</dbReference>
<evidence type="ECO:0000256" key="3">
    <source>
        <dbReference type="ARBA" id="ARBA00022692"/>
    </source>
</evidence>
<dbReference type="Proteomes" id="UP000265520">
    <property type="component" value="Unassembled WGS sequence"/>
</dbReference>
<evidence type="ECO:0000256" key="4">
    <source>
        <dbReference type="ARBA" id="ARBA00022989"/>
    </source>
</evidence>
<dbReference type="Pfam" id="PF00955">
    <property type="entry name" value="HCO3_cotransp"/>
    <property type="match status" value="2"/>
</dbReference>
<dbReference type="GO" id="GO:0050801">
    <property type="term" value="P:monoatomic ion homeostasis"/>
    <property type="evidence" value="ECO:0007669"/>
    <property type="project" value="TreeGrafter"/>
</dbReference>
<evidence type="ECO:0000256" key="6">
    <source>
        <dbReference type="SAM" id="Phobius"/>
    </source>
</evidence>
<feature type="domain" description="Bicarbonate transporter-like transmembrane" evidence="7">
    <location>
        <begin position="2"/>
        <end position="172"/>
    </location>
</feature>
<comment type="subcellular location">
    <subcellularLocation>
        <location evidence="1">Membrane</location>
        <topology evidence="1">Multi-pass membrane protein</topology>
    </subcellularLocation>
</comment>
<comment type="similarity">
    <text evidence="2">Belongs to the anion exchanger (TC 2.A.31.3) family.</text>
</comment>
<evidence type="ECO:0000259" key="7">
    <source>
        <dbReference type="Pfam" id="PF00955"/>
    </source>
</evidence>
<dbReference type="EMBL" id="LXQA010006945">
    <property type="protein sequence ID" value="MCH84515.1"/>
    <property type="molecule type" value="Genomic_DNA"/>
</dbReference>
<dbReference type="GO" id="GO:0006820">
    <property type="term" value="P:monoatomic anion transport"/>
    <property type="evidence" value="ECO:0007669"/>
    <property type="project" value="InterPro"/>
</dbReference>
<accession>A0A392MBN8</accession>
<dbReference type="PANTHER" id="PTHR11453">
    <property type="entry name" value="ANION EXCHANGE PROTEIN"/>
    <property type="match status" value="1"/>
</dbReference>
<feature type="domain" description="Bicarbonate transporter-like transmembrane" evidence="7">
    <location>
        <begin position="259"/>
        <end position="320"/>
    </location>
</feature>
<feature type="non-terminal residue" evidence="8">
    <location>
        <position position="325"/>
    </location>
</feature>
<keyword evidence="4 6" id="KW-1133">Transmembrane helix</keyword>
<dbReference type="GO" id="GO:0005886">
    <property type="term" value="C:plasma membrane"/>
    <property type="evidence" value="ECO:0007669"/>
    <property type="project" value="TreeGrafter"/>
</dbReference>
<evidence type="ECO:0000313" key="9">
    <source>
        <dbReference type="Proteomes" id="UP000265520"/>
    </source>
</evidence>
<dbReference type="InterPro" id="IPR003020">
    <property type="entry name" value="HCO3_transpt_euk"/>
</dbReference>
<evidence type="ECO:0000256" key="1">
    <source>
        <dbReference type="ARBA" id="ARBA00004141"/>
    </source>
</evidence>
<sequence length="325" mass="36482">MFALVLSFGLLFTGLGSRKARSWRYGTGWLRGFIADYGVPLMILVWTAVSYIPVNEVPKGVPRRLFSPNPWSPGAYSNWTVVKEMLNVPLMYIIGAFIPATMIAVLYYFDHSVASQLAQQKEFNLRKPSSYHYDLLLLGFLTLLCGLIGIPPSNGVIPQSPMHTKSLATLKHQILRHKLVSTARTSMEKNMNLSQLYESMKEAYDVMQTPLVPQMPPTLGLKELKESTVALASSHGYIDAPVDEIVFDVNKDVDDLLPVEVKEQRLSNLLQASMVAACVAAMPLLKKIPTSVLWGYFAFMAIESLPGNQFWERILYLFTAPSRRY</sequence>
<evidence type="ECO:0000256" key="5">
    <source>
        <dbReference type="ARBA" id="ARBA00023136"/>
    </source>
</evidence>
<gene>
    <name evidence="8" type="ORF">A2U01_0005347</name>
</gene>
<feature type="transmembrane region" description="Helical" evidence="6">
    <location>
        <begin position="129"/>
        <end position="150"/>
    </location>
</feature>
<keyword evidence="3 6" id="KW-0812">Transmembrane</keyword>
<protein>
    <submittedName>
        <fullName evidence="8">Boron transporter 1-like</fullName>
    </submittedName>
</protein>
<organism evidence="8 9">
    <name type="scientific">Trifolium medium</name>
    <dbReference type="NCBI Taxonomy" id="97028"/>
    <lineage>
        <taxon>Eukaryota</taxon>
        <taxon>Viridiplantae</taxon>
        <taxon>Streptophyta</taxon>
        <taxon>Embryophyta</taxon>
        <taxon>Tracheophyta</taxon>
        <taxon>Spermatophyta</taxon>
        <taxon>Magnoliopsida</taxon>
        <taxon>eudicotyledons</taxon>
        <taxon>Gunneridae</taxon>
        <taxon>Pentapetalae</taxon>
        <taxon>rosids</taxon>
        <taxon>fabids</taxon>
        <taxon>Fabales</taxon>
        <taxon>Fabaceae</taxon>
        <taxon>Papilionoideae</taxon>
        <taxon>50 kb inversion clade</taxon>
        <taxon>NPAAA clade</taxon>
        <taxon>Hologalegina</taxon>
        <taxon>IRL clade</taxon>
        <taxon>Trifolieae</taxon>
        <taxon>Trifolium</taxon>
    </lineage>
</organism>
<evidence type="ECO:0000256" key="2">
    <source>
        <dbReference type="ARBA" id="ARBA00006262"/>
    </source>
</evidence>
<proteinExistence type="inferred from homology"/>